<evidence type="ECO:0000313" key="20">
    <source>
        <dbReference type="Proteomes" id="UP001497416"/>
    </source>
</evidence>
<dbReference type="CDD" id="cd02021">
    <property type="entry name" value="GntK"/>
    <property type="match status" value="1"/>
</dbReference>
<evidence type="ECO:0000256" key="1">
    <source>
        <dbReference type="ARBA" id="ARBA00002526"/>
    </source>
</evidence>
<dbReference type="InterPro" id="IPR008927">
    <property type="entry name" value="6-PGluconate_DH-like_C_sf"/>
</dbReference>
<dbReference type="Gene3D" id="3.40.50.300">
    <property type="entry name" value="P-loop containing nucleotide triphosphate hydrolases"/>
    <property type="match status" value="1"/>
</dbReference>
<dbReference type="NCBIfam" id="TIGR01313">
    <property type="entry name" value="therm_gnt_kin"/>
    <property type="match status" value="1"/>
</dbReference>
<evidence type="ECO:0000256" key="8">
    <source>
        <dbReference type="ARBA" id="ARBA00022679"/>
    </source>
</evidence>
<gene>
    <name evidence="19" type="ORF">T190607A01A_40278</name>
</gene>
<evidence type="ECO:0000256" key="13">
    <source>
        <dbReference type="ARBA" id="ARBA00023064"/>
    </source>
</evidence>
<comment type="pathway">
    <text evidence="3 17">Carbohydrate degradation; pentose phosphate pathway; D-ribulose 5-phosphate from D-glucose 6-phosphate (oxidative stage): step 3/3.</text>
</comment>
<dbReference type="InterPro" id="IPR006114">
    <property type="entry name" value="6PGDH_C"/>
</dbReference>
<comment type="caution">
    <text evidence="19">The sequence shown here is derived from an EMBL/GenBank/DDBJ whole genome shotgun (WGS) entry which is preliminary data.</text>
</comment>
<evidence type="ECO:0000256" key="2">
    <source>
        <dbReference type="ARBA" id="ARBA00004761"/>
    </source>
</evidence>
<evidence type="ECO:0000256" key="16">
    <source>
        <dbReference type="ARBA" id="ARBA00048640"/>
    </source>
</evidence>
<dbReference type="SUPFAM" id="SSF51735">
    <property type="entry name" value="NAD(P)-binding Rossmann-fold domains"/>
    <property type="match status" value="1"/>
</dbReference>
<evidence type="ECO:0000256" key="12">
    <source>
        <dbReference type="ARBA" id="ARBA00023002"/>
    </source>
</evidence>
<dbReference type="InterPro" id="IPR006183">
    <property type="entry name" value="Pgluconate_DH"/>
</dbReference>
<evidence type="ECO:0000256" key="4">
    <source>
        <dbReference type="ARBA" id="ARBA00008419"/>
    </source>
</evidence>
<keyword evidence="20" id="KW-1185">Reference proteome</keyword>
<organism evidence="19 20">
    <name type="scientific">Tenacibaculum platacis</name>
    <dbReference type="NCBI Taxonomy" id="3137852"/>
    <lineage>
        <taxon>Bacteria</taxon>
        <taxon>Pseudomonadati</taxon>
        <taxon>Bacteroidota</taxon>
        <taxon>Flavobacteriia</taxon>
        <taxon>Flavobacteriales</taxon>
        <taxon>Flavobacteriaceae</taxon>
        <taxon>Tenacibaculum</taxon>
    </lineage>
</organism>
<comment type="pathway">
    <text evidence="2">Carbohydrate acid metabolism.</text>
</comment>
<dbReference type="InterPro" id="IPR006184">
    <property type="entry name" value="6PGdom_BS"/>
</dbReference>
<evidence type="ECO:0000256" key="3">
    <source>
        <dbReference type="ARBA" id="ARBA00004874"/>
    </source>
</evidence>
<dbReference type="Gene3D" id="1.20.5.320">
    <property type="entry name" value="6-Phosphogluconate Dehydrogenase, domain 3"/>
    <property type="match status" value="1"/>
</dbReference>
<dbReference type="EC" id="1.1.1.44" evidence="17"/>
<keyword evidence="9" id="KW-0547">Nucleotide-binding</keyword>
<comment type="similarity">
    <text evidence="4 17">Belongs to the 6-phosphogluconate dehydrogenase family.</text>
</comment>
<evidence type="ECO:0000256" key="14">
    <source>
        <dbReference type="ARBA" id="ARBA00023126"/>
    </source>
</evidence>
<dbReference type="InterPro" id="IPR027417">
    <property type="entry name" value="P-loop_NTPase"/>
</dbReference>
<keyword evidence="14 17" id="KW-0570">Pentose shunt</keyword>
<evidence type="ECO:0000256" key="17">
    <source>
        <dbReference type="RuleBase" id="RU000485"/>
    </source>
</evidence>
<dbReference type="NCBIfam" id="NF006765">
    <property type="entry name" value="PRK09287.1"/>
    <property type="match status" value="1"/>
</dbReference>
<dbReference type="Pfam" id="PF01202">
    <property type="entry name" value="SKI"/>
    <property type="match status" value="1"/>
</dbReference>
<dbReference type="Pfam" id="PF00393">
    <property type="entry name" value="6PGD"/>
    <property type="match status" value="1"/>
</dbReference>
<evidence type="ECO:0000256" key="6">
    <source>
        <dbReference type="ARBA" id="ARBA00011738"/>
    </source>
</evidence>
<dbReference type="PANTHER" id="PTHR11811">
    <property type="entry name" value="6-PHOSPHOGLUCONATE DEHYDROGENASE"/>
    <property type="match status" value="1"/>
</dbReference>
<dbReference type="InterPro" id="IPR013328">
    <property type="entry name" value="6PGD_dom2"/>
</dbReference>
<dbReference type="Gene3D" id="3.40.50.720">
    <property type="entry name" value="NAD(P)-binding Rossmann-like Domain"/>
    <property type="match status" value="1"/>
</dbReference>
<dbReference type="PRINTS" id="PR00076">
    <property type="entry name" value="6PGDHDRGNASE"/>
</dbReference>
<keyword evidence="10" id="KW-0418">Kinase</keyword>
<dbReference type="RefSeq" id="WP_348713204.1">
    <property type="nucleotide sequence ID" value="NZ_CAXIXY010000006.1"/>
</dbReference>
<dbReference type="Pfam" id="PF03446">
    <property type="entry name" value="NAD_binding_2"/>
    <property type="match status" value="1"/>
</dbReference>
<evidence type="ECO:0000313" key="19">
    <source>
        <dbReference type="EMBL" id="CAL2091755.1"/>
    </source>
</evidence>
<dbReference type="InterPro" id="IPR031322">
    <property type="entry name" value="Shikimate/glucono_kinase"/>
</dbReference>
<evidence type="ECO:0000256" key="5">
    <source>
        <dbReference type="ARBA" id="ARBA00008420"/>
    </source>
</evidence>
<name>A0ABM9P546_9FLAO</name>
<reference evidence="19 20" key="1">
    <citation type="submission" date="2024-05" db="EMBL/GenBank/DDBJ databases">
        <authorList>
            <person name="Duchaud E."/>
        </authorList>
    </citation>
    <scope>NUCLEOTIDE SEQUENCE [LARGE SCALE GENOMIC DNA]</scope>
    <source>
        <strain evidence="19">Ena-SAMPLE-TAB-13-05-2024-13:56:06:370-140302</strain>
    </source>
</reference>
<dbReference type="PROSITE" id="PS00461">
    <property type="entry name" value="6PGD"/>
    <property type="match status" value="1"/>
</dbReference>
<evidence type="ECO:0000256" key="15">
    <source>
        <dbReference type="ARBA" id="ARBA00048090"/>
    </source>
</evidence>
<dbReference type="Gene3D" id="1.10.1040.10">
    <property type="entry name" value="N-(1-d-carboxylethyl)-l-norvaline Dehydrogenase, domain 2"/>
    <property type="match status" value="1"/>
</dbReference>
<evidence type="ECO:0000256" key="9">
    <source>
        <dbReference type="ARBA" id="ARBA00022741"/>
    </source>
</evidence>
<accession>A0ABM9P546</accession>
<comment type="catalytic activity">
    <reaction evidence="16 17">
        <text>6-phospho-D-gluconate + NADP(+) = D-ribulose 5-phosphate + CO2 + NADPH</text>
        <dbReference type="Rhea" id="RHEA:10116"/>
        <dbReference type="ChEBI" id="CHEBI:16526"/>
        <dbReference type="ChEBI" id="CHEBI:57783"/>
        <dbReference type="ChEBI" id="CHEBI:58121"/>
        <dbReference type="ChEBI" id="CHEBI:58349"/>
        <dbReference type="ChEBI" id="CHEBI:58759"/>
        <dbReference type="EC" id="1.1.1.44"/>
    </reaction>
</comment>
<dbReference type="SMART" id="SM01350">
    <property type="entry name" value="6PGD"/>
    <property type="match status" value="1"/>
</dbReference>
<protein>
    <recommendedName>
        <fullName evidence="7 17">6-phosphogluconate dehydrogenase, decarboxylating</fullName>
        <ecNumber evidence="17">1.1.1.44</ecNumber>
    </recommendedName>
</protein>
<comment type="similarity">
    <text evidence="5">Belongs to the gluconokinase GntK/GntV family.</text>
</comment>
<evidence type="ECO:0000256" key="11">
    <source>
        <dbReference type="ARBA" id="ARBA00022840"/>
    </source>
</evidence>
<evidence type="ECO:0000256" key="10">
    <source>
        <dbReference type="ARBA" id="ARBA00022777"/>
    </source>
</evidence>
<proteinExistence type="inferred from homology"/>
<sequence>MNNLIVVMGVSGCGKSTIGNSLSQKMKIPFIDADDFHPKANIEKMSRGEALTDKDRLPWLQALNAELKSRGKSDGAILACSALKEEYRRILSDNITTIQWVFLEGSFDLIKKRIETRSNHFMDATLLQSQFDTLEIPNYGIKVNCEKSPEDITNEIIREMQKSAFGIFGIGVMGKSLALNMLDKGVSVSVYNRNEGVEKEMVENFLKETDNNNAAGFTELKDFVQSLQTPRKILLMVKAGNVVDVVIDNIVPFLEEGDILIDGGNSHYKDTERRVNSLKNKQIHFVGLGVSGGEEGALKGPSLMPGGSEEGYNCVASYLNLIAAKDENGNPCCNYIGPNGAGHFVKMVHNGIEYADMQLLAELYALLSVTKSYEEISGIFSKWNEGELSSYLLEITAKILQEKEGNSNLLDLILDKAGNKGTGSWSSVSALELGVPTTMKTAAVYARYTSSFKETRVKLSKDVRSSEINDEMNIDLLERAYDFARTINLQQGLQLIQSASEEYNWNLNLSEICRIWSSGCIIKSEKIKAFSEILKAGNNLFESKEILESLHENETAMPYVIDYALKTRISIPCFYEAYNYWVAMTTEQSSANMIQAQRDFFGAHKFQRVDAEQDKMFHHNWS</sequence>
<dbReference type="SUPFAM" id="SSF52540">
    <property type="entry name" value="P-loop containing nucleoside triphosphate hydrolases"/>
    <property type="match status" value="1"/>
</dbReference>
<dbReference type="InterPro" id="IPR006115">
    <property type="entry name" value="6PGDH_NADP-bd"/>
</dbReference>
<dbReference type="EMBL" id="CAXIXY010000006">
    <property type="protein sequence ID" value="CAL2091755.1"/>
    <property type="molecule type" value="Genomic_DNA"/>
</dbReference>
<comment type="subunit">
    <text evidence="6">Homodimer.</text>
</comment>
<keyword evidence="12 17" id="KW-0560">Oxidoreductase</keyword>
<dbReference type="SUPFAM" id="SSF48179">
    <property type="entry name" value="6-phosphogluconate dehydrogenase C-terminal domain-like"/>
    <property type="match status" value="1"/>
</dbReference>
<keyword evidence="13 17" id="KW-0311">Gluconate utilization</keyword>
<feature type="domain" description="6-phosphogluconate dehydrogenase C-terminal" evidence="18">
    <location>
        <begin position="342"/>
        <end position="622"/>
    </location>
</feature>
<evidence type="ECO:0000259" key="18">
    <source>
        <dbReference type="SMART" id="SM01350"/>
    </source>
</evidence>
<evidence type="ECO:0000256" key="7">
    <source>
        <dbReference type="ARBA" id="ARBA00018193"/>
    </source>
</evidence>
<dbReference type="NCBIfam" id="TIGR00873">
    <property type="entry name" value="gnd"/>
    <property type="match status" value="1"/>
</dbReference>
<keyword evidence="8" id="KW-0808">Transferase</keyword>
<keyword evidence="11" id="KW-0067">ATP-binding</keyword>
<keyword evidence="17" id="KW-0521">NADP</keyword>
<dbReference type="InterPro" id="IPR006113">
    <property type="entry name" value="6PGDH_Gnd/GntZ"/>
</dbReference>
<dbReference type="InterPro" id="IPR006001">
    <property type="entry name" value="Therm_gnt_kin"/>
</dbReference>
<comment type="function">
    <text evidence="1">Catalyzes the oxidative decarboxylation of 6-phosphogluconate to ribulose 5-phosphate and CO(2), with concomitant reduction of NADP to NADPH.</text>
</comment>
<comment type="catalytic activity">
    <reaction evidence="15">
        <text>D-gluconate + ATP = 6-phospho-D-gluconate + ADP + H(+)</text>
        <dbReference type="Rhea" id="RHEA:19433"/>
        <dbReference type="ChEBI" id="CHEBI:15378"/>
        <dbReference type="ChEBI" id="CHEBI:18391"/>
        <dbReference type="ChEBI" id="CHEBI:30616"/>
        <dbReference type="ChEBI" id="CHEBI:58759"/>
        <dbReference type="ChEBI" id="CHEBI:456216"/>
        <dbReference type="EC" id="2.7.1.12"/>
    </reaction>
</comment>
<dbReference type="InterPro" id="IPR036291">
    <property type="entry name" value="NAD(P)-bd_dom_sf"/>
</dbReference>
<dbReference type="Proteomes" id="UP001497416">
    <property type="component" value="Unassembled WGS sequence"/>
</dbReference>
<dbReference type="GO" id="GO:0004616">
    <property type="term" value="F:phosphogluconate dehydrogenase (decarboxylating) activity"/>
    <property type="evidence" value="ECO:0007669"/>
    <property type="project" value="UniProtKB-EC"/>
</dbReference>